<evidence type="ECO:0000313" key="1">
    <source>
        <dbReference type="EMBL" id="GBM87726.1"/>
    </source>
</evidence>
<organism evidence="1 2">
    <name type="scientific">Araneus ventricosus</name>
    <name type="common">Orbweaver spider</name>
    <name type="synonym">Epeira ventricosa</name>
    <dbReference type="NCBI Taxonomy" id="182803"/>
    <lineage>
        <taxon>Eukaryota</taxon>
        <taxon>Metazoa</taxon>
        <taxon>Ecdysozoa</taxon>
        <taxon>Arthropoda</taxon>
        <taxon>Chelicerata</taxon>
        <taxon>Arachnida</taxon>
        <taxon>Araneae</taxon>
        <taxon>Araneomorphae</taxon>
        <taxon>Entelegynae</taxon>
        <taxon>Araneoidea</taxon>
        <taxon>Araneidae</taxon>
        <taxon>Araneus</taxon>
    </lineage>
</organism>
<reference evidence="1 2" key="1">
    <citation type="journal article" date="2019" name="Sci. Rep.">
        <title>Orb-weaving spider Araneus ventricosus genome elucidates the spidroin gene catalogue.</title>
        <authorList>
            <person name="Kono N."/>
            <person name="Nakamura H."/>
            <person name="Ohtoshi R."/>
            <person name="Moran D.A.P."/>
            <person name="Shinohara A."/>
            <person name="Yoshida Y."/>
            <person name="Fujiwara M."/>
            <person name="Mori M."/>
            <person name="Tomita M."/>
            <person name="Arakawa K."/>
        </authorList>
    </citation>
    <scope>NUCLEOTIDE SEQUENCE [LARGE SCALE GENOMIC DNA]</scope>
</reference>
<accession>A0A4Y2JEX1</accession>
<comment type="caution">
    <text evidence="1">The sequence shown here is derived from an EMBL/GenBank/DDBJ whole genome shotgun (WGS) entry which is preliminary data.</text>
</comment>
<sequence>MLLSQSSAAFTTSRFYFRLSGGGGLVVRSRPEVRRAPQARNSIALKICHIYKPASSKIMSRGQISSRWRGADIWRAGVLAQVSLSSFDCS</sequence>
<keyword evidence="2" id="KW-1185">Reference proteome</keyword>
<dbReference type="Proteomes" id="UP000499080">
    <property type="component" value="Unassembled WGS sequence"/>
</dbReference>
<name>A0A4Y2JEX1_ARAVE</name>
<protein>
    <submittedName>
        <fullName evidence="1">Uncharacterized protein</fullName>
    </submittedName>
</protein>
<dbReference type="AlphaFoldDB" id="A0A4Y2JEX1"/>
<evidence type="ECO:0000313" key="2">
    <source>
        <dbReference type="Proteomes" id="UP000499080"/>
    </source>
</evidence>
<gene>
    <name evidence="1" type="ORF">AVEN_50887_1</name>
</gene>
<proteinExistence type="predicted"/>
<dbReference type="EMBL" id="BGPR01003404">
    <property type="protein sequence ID" value="GBM87726.1"/>
    <property type="molecule type" value="Genomic_DNA"/>
</dbReference>